<dbReference type="Gene3D" id="3.40.50.2300">
    <property type="match status" value="3"/>
</dbReference>
<dbReference type="CDD" id="cd00082">
    <property type="entry name" value="HisKA"/>
    <property type="match status" value="1"/>
</dbReference>
<dbReference type="Pfam" id="PF13185">
    <property type="entry name" value="GAF_2"/>
    <property type="match status" value="1"/>
</dbReference>
<dbReference type="InterPro" id="IPR011006">
    <property type="entry name" value="CheY-like_superfamily"/>
</dbReference>
<feature type="coiled-coil region" evidence="9">
    <location>
        <begin position="437"/>
        <end position="540"/>
    </location>
</feature>
<dbReference type="CDD" id="cd17546">
    <property type="entry name" value="REC_hyHK_CKI1_RcsC-like"/>
    <property type="match status" value="1"/>
</dbReference>
<evidence type="ECO:0000256" key="9">
    <source>
        <dbReference type="SAM" id="Coils"/>
    </source>
</evidence>
<evidence type="ECO:0000256" key="1">
    <source>
        <dbReference type="ARBA" id="ARBA00000085"/>
    </source>
</evidence>
<proteinExistence type="predicted"/>
<feature type="transmembrane region" description="Helical" evidence="11">
    <location>
        <begin position="20"/>
        <end position="42"/>
    </location>
</feature>
<dbReference type="EMBL" id="JAOVZO020000018">
    <property type="protein sequence ID" value="MDC8014580.1"/>
    <property type="molecule type" value="Genomic_DNA"/>
</dbReference>
<evidence type="ECO:0000259" key="14">
    <source>
        <dbReference type="PROSITE" id="PS50885"/>
    </source>
</evidence>
<sequence length="1216" mass="133533">MAQDDKETSWLGDRPIQVKLALAFGGVLLAFVAACVGIVAALNQQLAARESLERTFGVIDALQNVALGVRETELAVYARLADSATAAADTDRVAAARKNLDAALATLVARSKDDAAFRTRALQAEQRARDWLAVAVEPILDEAARSPAGTDRDARELELSRRFGTVDRANGILLSDLLHGNQTAAREELDARTAELTRAVTTTEITVLAMLALGILVSVVALWLSGRLIVRPIRHLTGLMTRLSEHDHDIVVPQRGRRDEVGAIARALEVFKETAIGTWWRNWTKTNVNELAAALQRCVDAQSFADTLCAELAQRLKAGVAIFFAYDDERRRLDLAGSYGHKQRRHLETSYALGEGLTGQCGRERKTIVLEPVPDDYVRIHSAIGEASPRAMIALPLVATDRLLGVIEIGTFAAFTREQQQLLDELLPLVALSFDNLNRAVRTRELLERTQAQAQELVVSEEALRVQQEELRSTNDELQGKTVELEEQQQRLQASEEELRVQAEELQASNEELRQKTETLNEQKQVLEALQRDTVQKAEELARASQYKSDFLANMSHELRTPLNSMLILSRNLADNDDGRLAPDQVESARVIHDAGSNLLRLINDILDLSKIEAGKMDVLVEPCAVSMFVQSLTRTFRPLAREKELRFEVAVDPAMPAQIDSDAGKLDQIVGNLVGNAIKFTRDGEVSVTILPCPDALAASVRLPPREAFAVVVADTGIGIPQHKLDAIFGVFEQVDASTSRQFGGSGLGLSIARRLAQLLGGDIVAESTEGRGSRFTVVLPLVAQTRTPATSQTAAPVPTPLAPMPPPERANGQAPRVDAPWIDDDRAAIQAGDTVILTIEDDPIFAKVLVDLIRAKGFRALAAGDGESGHALAAHYRPTGILLDVLLPGMDGWAVMRRLRASPATRDIPVHFVSGVDESARGRELGAVGFLTKPAPREALLGAFDRLLANEHGRQRSVLVIDDDPDAYAIVETMIASPNVRVENAHTGREGLDALRERQFDCLVLDLTLPDMSGFQFLDEYAKLDGTPPVVIHSARDLSTDESLRLRQFTDSIVVKGARSPQRLLDEVRLFLHSVRRQAESYVPRDVETGLSGRTVLVVDDDMRNIFALSKTLRTKGLNVLMAQDGVKALRQLDDNRKIELVLMDIMMPGMDGYEAIREIRKRPQLAKLPVIAITAKAMRGDRDRCIEAGANDYLSKPLDIDKLLSMMRVWLHA</sequence>
<evidence type="ECO:0000256" key="5">
    <source>
        <dbReference type="ARBA" id="ARBA00022679"/>
    </source>
</evidence>
<name>A0A9X4BHV1_9GAMM</name>
<feature type="region of interest" description="Disordered" evidence="10">
    <location>
        <begin position="790"/>
        <end position="820"/>
    </location>
</feature>
<evidence type="ECO:0000256" key="7">
    <source>
        <dbReference type="ARBA" id="ARBA00023012"/>
    </source>
</evidence>
<dbReference type="PROSITE" id="PS50885">
    <property type="entry name" value="HAMP"/>
    <property type="match status" value="1"/>
</dbReference>
<organism evidence="15 16">
    <name type="scientific">Tahibacter soli</name>
    <dbReference type="NCBI Taxonomy" id="2983605"/>
    <lineage>
        <taxon>Bacteria</taxon>
        <taxon>Pseudomonadati</taxon>
        <taxon>Pseudomonadota</taxon>
        <taxon>Gammaproteobacteria</taxon>
        <taxon>Lysobacterales</taxon>
        <taxon>Rhodanobacteraceae</taxon>
        <taxon>Tahibacter</taxon>
    </lineage>
</organism>
<keyword evidence="7" id="KW-0902">Two-component regulatory system</keyword>
<evidence type="ECO:0000313" key="15">
    <source>
        <dbReference type="EMBL" id="MDC8014580.1"/>
    </source>
</evidence>
<evidence type="ECO:0000256" key="6">
    <source>
        <dbReference type="ARBA" id="ARBA00022777"/>
    </source>
</evidence>
<keyword evidence="11" id="KW-1133">Transmembrane helix</keyword>
<comment type="catalytic activity">
    <reaction evidence="1">
        <text>ATP + protein L-histidine = ADP + protein N-phospho-L-histidine.</text>
        <dbReference type="EC" id="2.7.13.3"/>
    </reaction>
</comment>
<dbReference type="CDD" id="cd16922">
    <property type="entry name" value="HATPase_EvgS-ArcB-TorS-like"/>
    <property type="match status" value="1"/>
</dbReference>
<dbReference type="Gene3D" id="3.30.450.40">
    <property type="match status" value="1"/>
</dbReference>
<dbReference type="AlphaFoldDB" id="A0A9X4BHV1"/>
<keyword evidence="4 8" id="KW-0597">Phosphoprotein</keyword>
<dbReference type="PROSITE" id="PS50109">
    <property type="entry name" value="HIS_KIN"/>
    <property type="match status" value="1"/>
</dbReference>
<feature type="modified residue" description="4-aspartylphosphate" evidence="8">
    <location>
        <position position="1147"/>
    </location>
</feature>
<comment type="caution">
    <text evidence="15">The sequence shown here is derived from an EMBL/GenBank/DDBJ whole genome shotgun (WGS) entry which is preliminary data.</text>
</comment>
<evidence type="ECO:0000259" key="12">
    <source>
        <dbReference type="PROSITE" id="PS50109"/>
    </source>
</evidence>
<comment type="subcellular location">
    <subcellularLocation>
        <location evidence="2">Membrane</location>
    </subcellularLocation>
</comment>
<dbReference type="InterPro" id="IPR001789">
    <property type="entry name" value="Sig_transdc_resp-reg_receiver"/>
</dbReference>
<feature type="compositionally biased region" description="Pro residues" evidence="10">
    <location>
        <begin position="799"/>
        <end position="810"/>
    </location>
</feature>
<evidence type="ECO:0000256" key="3">
    <source>
        <dbReference type="ARBA" id="ARBA00012438"/>
    </source>
</evidence>
<dbReference type="CDD" id="cd06225">
    <property type="entry name" value="HAMP"/>
    <property type="match status" value="1"/>
</dbReference>
<keyword evidence="16" id="KW-1185">Reference proteome</keyword>
<evidence type="ECO:0000256" key="11">
    <source>
        <dbReference type="SAM" id="Phobius"/>
    </source>
</evidence>
<evidence type="ECO:0000256" key="4">
    <source>
        <dbReference type="ARBA" id="ARBA00022553"/>
    </source>
</evidence>
<dbReference type="InterPro" id="IPR003660">
    <property type="entry name" value="HAMP_dom"/>
</dbReference>
<dbReference type="InterPro" id="IPR029016">
    <property type="entry name" value="GAF-like_dom_sf"/>
</dbReference>
<dbReference type="InterPro" id="IPR003661">
    <property type="entry name" value="HisK_dim/P_dom"/>
</dbReference>
<dbReference type="RefSeq" id="WP_263542203.1">
    <property type="nucleotide sequence ID" value="NZ_JAOVZO020000018.1"/>
</dbReference>
<dbReference type="PRINTS" id="PR00344">
    <property type="entry name" value="BCTRLSENSOR"/>
</dbReference>
<accession>A0A9X4BHV1</accession>
<evidence type="ECO:0000256" key="10">
    <source>
        <dbReference type="SAM" id="MobiDB-lite"/>
    </source>
</evidence>
<feature type="transmembrane region" description="Helical" evidence="11">
    <location>
        <begin position="205"/>
        <end position="224"/>
    </location>
</feature>
<dbReference type="Gene3D" id="1.10.287.130">
    <property type="match status" value="1"/>
</dbReference>
<dbReference type="InterPro" id="IPR003594">
    <property type="entry name" value="HATPase_dom"/>
</dbReference>
<evidence type="ECO:0000259" key="13">
    <source>
        <dbReference type="PROSITE" id="PS50110"/>
    </source>
</evidence>
<feature type="modified residue" description="4-aspartylphosphate" evidence="8">
    <location>
        <position position="1008"/>
    </location>
</feature>
<dbReference type="SUPFAM" id="SSF158472">
    <property type="entry name" value="HAMP domain-like"/>
    <property type="match status" value="1"/>
</dbReference>
<evidence type="ECO:0000313" key="16">
    <source>
        <dbReference type="Proteomes" id="UP001139971"/>
    </source>
</evidence>
<evidence type="ECO:0000256" key="2">
    <source>
        <dbReference type="ARBA" id="ARBA00004370"/>
    </source>
</evidence>
<evidence type="ECO:0000256" key="8">
    <source>
        <dbReference type="PROSITE-ProRule" id="PRU00169"/>
    </source>
</evidence>
<feature type="domain" description="Response regulatory" evidence="13">
    <location>
        <begin position="837"/>
        <end position="950"/>
    </location>
</feature>
<feature type="domain" description="Histidine kinase" evidence="12">
    <location>
        <begin position="554"/>
        <end position="785"/>
    </location>
</feature>
<dbReference type="PANTHER" id="PTHR45339:SF1">
    <property type="entry name" value="HYBRID SIGNAL TRANSDUCTION HISTIDINE KINASE J"/>
    <property type="match status" value="1"/>
</dbReference>
<dbReference type="SUPFAM" id="SSF52172">
    <property type="entry name" value="CheY-like"/>
    <property type="match status" value="3"/>
</dbReference>
<dbReference type="Pfam" id="PF00072">
    <property type="entry name" value="Response_reg"/>
    <property type="match status" value="3"/>
</dbReference>
<feature type="domain" description="Response regulatory" evidence="13">
    <location>
        <begin position="959"/>
        <end position="1073"/>
    </location>
</feature>
<dbReference type="Pfam" id="PF02518">
    <property type="entry name" value="HATPase_c"/>
    <property type="match status" value="1"/>
</dbReference>
<dbReference type="SUPFAM" id="SSF55781">
    <property type="entry name" value="GAF domain-like"/>
    <property type="match status" value="1"/>
</dbReference>
<dbReference type="Gene3D" id="6.10.340.10">
    <property type="match status" value="1"/>
</dbReference>
<keyword evidence="5" id="KW-0808">Transferase</keyword>
<dbReference type="Pfam" id="PF00672">
    <property type="entry name" value="HAMP"/>
    <property type="match status" value="1"/>
</dbReference>
<keyword evidence="11" id="KW-0472">Membrane</keyword>
<dbReference type="EC" id="2.7.13.3" evidence="3"/>
<dbReference type="GO" id="GO:0000155">
    <property type="term" value="F:phosphorelay sensor kinase activity"/>
    <property type="evidence" value="ECO:0007669"/>
    <property type="project" value="InterPro"/>
</dbReference>
<dbReference type="SMART" id="SM00387">
    <property type="entry name" value="HATPase_c"/>
    <property type="match status" value="1"/>
</dbReference>
<reference evidence="15" key="1">
    <citation type="submission" date="2023-02" db="EMBL/GenBank/DDBJ databases">
        <title>Tahibacter soli sp. nov. isolated from soil.</title>
        <authorList>
            <person name="Baek J.H."/>
            <person name="Lee J.K."/>
            <person name="Choi D.G."/>
            <person name="Jeon C.O."/>
        </authorList>
    </citation>
    <scope>NUCLEOTIDE SEQUENCE</scope>
    <source>
        <strain evidence="15">BL</strain>
    </source>
</reference>
<dbReference type="GO" id="GO:0016020">
    <property type="term" value="C:membrane"/>
    <property type="evidence" value="ECO:0007669"/>
    <property type="project" value="UniProtKB-SubCell"/>
</dbReference>
<feature type="domain" description="Response regulatory" evidence="13">
    <location>
        <begin position="1097"/>
        <end position="1214"/>
    </location>
</feature>
<dbReference type="InterPro" id="IPR036890">
    <property type="entry name" value="HATPase_C_sf"/>
</dbReference>
<dbReference type="Proteomes" id="UP001139971">
    <property type="component" value="Unassembled WGS sequence"/>
</dbReference>
<dbReference type="SUPFAM" id="SSF55874">
    <property type="entry name" value="ATPase domain of HSP90 chaperone/DNA topoisomerase II/histidine kinase"/>
    <property type="match status" value="1"/>
</dbReference>
<dbReference type="PANTHER" id="PTHR45339">
    <property type="entry name" value="HYBRID SIGNAL TRANSDUCTION HISTIDINE KINASE J"/>
    <property type="match status" value="1"/>
</dbReference>
<dbReference type="Gene3D" id="3.30.565.10">
    <property type="entry name" value="Histidine kinase-like ATPase, C-terminal domain"/>
    <property type="match status" value="1"/>
</dbReference>
<dbReference type="InterPro" id="IPR003018">
    <property type="entry name" value="GAF"/>
</dbReference>
<keyword evidence="9" id="KW-0175">Coiled coil</keyword>
<dbReference type="FunFam" id="3.30.565.10:FF:000010">
    <property type="entry name" value="Sensor histidine kinase RcsC"/>
    <property type="match status" value="1"/>
</dbReference>
<dbReference type="SMART" id="SM00448">
    <property type="entry name" value="REC"/>
    <property type="match status" value="3"/>
</dbReference>
<keyword evidence="6" id="KW-0418">Kinase</keyword>
<dbReference type="SUPFAM" id="SSF47384">
    <property type="entry name" value="Homodimeric domain of signal transducing histidine kinase"/>
    <property type="match status" value="1"/>
</dbReference>
<feature type="modified residue" description="4-aspartylphosphate" evidence="8">
    <location>
        <position position="886"/>
    </location>
</feature>
<dbReference type="InterPro" id="IPR036097">
    <property type="entry name" value="HisK_dim/P_sf"/>
</dbReference>
<dbReference type="PROSITE" id="PS50110">
    <property type="entry name" value="RESPONSE_REGULATORY"/>
    <property type="match status" value="3"/>
</dbReference>
<feature type="domain" description="HAMP" evidence="14">
    <location>
        <begin position="227"/>
        <end position="274"/>
    </location>
</feature>
<gene>
    <name evidence="15" type="ORF">OD750_018700</name>
</gene>
<keyword evidence="11" id="KW-0812">Transmembrane</keyword>
<dbReference type="PROSITE" id="PS51257">
    <property type="entry name" value="PROKAR_LIPOPROTEIN"/>
    <property type="match status" value="1"/>
</dbReference>
<dbReference type="SMART" id="SM00388">
    <property type="entry name" value="HisKA"/>
    <property type="match status" value="1"/>
</dbReference>
<protein>
    <recommendedName>
        <fullName evidence="3">histidine kinase</fullName>
        <ecNumber evidence="3">2.7.13.3</ecNumber>
    </recommendedName>
</protein>
<dbReference type="InterPro" id="IPR005467">
    <property type="entry name" value="His_kinase_dom"/>
</dbReference>
<dbReference type="InterPro" id="IPR004358">
    <property type="entry name" value="Sig_transdc_His_kin-like_C"/>
</dbReference>
<dbReference type="Pfam" id="PF00512">
    <property type="entry name" value="HisKA"/>
    <property type="match status" value="1"/>
</dbReference>